<gene>
    <name evidence="1" type="ORF">GRI65_06970</name>
</gene>
<proteinExistence type="predicted"/>
<accession>A0A845AXF4</accession>
<protein>
    <submittedName>
        <fullName evidence="1">Uncharacterized protein</fullName>
    </submittedName>
</protein>
<name>A0A845AXF4_9SPHN</name>
<sequence length="133" mass="15002">METFVSRNNRIDGYWALGSFQAVLIRSSVEAIQFDLVEPQDAASELRFRQTLSFYRSLLIRIATSKRVPIERITHGYIEVRSLSPTLIECIVRLTLDQEAVLASSKNVFVRVHDASTEHQSGTTRPTTNSFGA</sequence>
<comment type="caution">
    <text evidence="1">The sequence shown here is derived from an EMBL/GenBank/DDBJ whole genome shotgun (WGS) entry which is preliminary data.</text>
</comment>
<dbReference type="AlphaFoldDB" id="A0A845AXF4"/>
<dbReference type="Proteomes" id="UP000431922">
    <property type="component" value="Unassembled WGS sequence"/>
</dbReference>
<evidence type="ECO:0000313" key="1">
    <source>
        <dbReference type="EMBL" id="MXP44193.1"/>
    </source>
</evidence>
<reference evidence="1 2" key="1">
    <citation type="submission" date="2019-12" db="EMBL/GenBank/DDBJ databases">
        <title>Genomic-based taxomic classification of the family Erythrobacteraceae.</title>
        <authorList>
            <person name="Xu L."/>
        </authorList>
    </citation>
    <scope>NUCLEOTIDE SEQUENCE [LARGE SCALE GENOMIC DNA]</scope>
    <source>
        <strain evidence="1 2">KCTC 42453</strain>
    </source>
</reference>
<keyword evidence="2" id="KW-1185">Reference proteome</keyword>
<evidence type="ECO:0000313" key="2">
    <source>
        <dbReference type="Proteomes" id="UP000431922"/>
    </source>
</evidence>
<organism evidence="1 2">
    <name type="scientific">Allopontixanthobacter sediminis</name>
    <dbReference type="NCBI Taxonomy" id="1689985"/>
    <lineage>
        <taxon>Bacteria</taxon>
        <taxon>Pseudomonadati</taxon>
        <taxon>Pseudomonadota</taxon>
        <taxon>Alphaproteobacteria</taxon>
        <taxon>Sphingomonadales</taxon>
        <taxon>Erythrobacteraceae</taxon>
        <taxon>Allopontixanthobacter</taxon>
    </lineage>
</organism>
<dbReference type="EMBL" id="WTYL01000002">
    <property type="protein sequence ID" value="MXP44193.1"/>
    <property type="molecule type" value="Genomic_DNA"/>
</dbReference>